<protein>
    <submittedName>
        <fullName evidence="2">Uncharacterized protein</fullName>
    </submittedName>
</protein>
<keyword evidence="3" id="KW-1185">Reference proteome</keyword>
<evidence type="ECO:0000313" key="3">
    <source>
        <dbReference type="Proteomes" id="UP000765509"/>
    </source>
</evidence>
<dbReference type="AlphaFoldDB" id="A0A9Q3PDD5"/>
<accession>A0A9Q3PDD5</accession>
<proteinExistence type="predicted"/>
<comment type="caution">
    <text evidence="2">The sequence shown here is derived from an EMBL/GenBank/DDBJ whole genome shotgun (WGS) entry which is preliminary data.</text>
</comment>
<gene>
    <name evidence="2" type="ORF">O181_096312</name>
</gene>
<evidence type="ECO:0000256" key="1">
    <source>
        <dbReference type="SAM" id="MobiDB-lite"/>
    </source>
</evidence>
<dbReference type="EMBL" id="AVOT02064107">
    <property type="protein sequence ID" value="MBW0556597.1"/>
    <property type="molecule type" value="Genomic_DNA"/>
</dbReference>
<organism evidence="2 3">
    <name type="scientific">Austropuccinia psidii MF-1</name>
    <dbReference type="NCBI Taxonomy" id="1389203"/>
    <lineage>
        <taxon>Eukaryota</taxon>
        <taxon>Fungi</taxon>
        <taxon>Dikarya</taxon>
        <taxon>Basidiomycota</taxon>
        <taxon>Pucciniomycotina</taxon>
        <taxon>Pucciniomycetes</taxon>
        <taxon>Pucciniales</taxon>
        <taxon>Sphaerophragmiaceae</taxon>
        <taxon>Austropuccinia</taxon>
    </lineage>
</organism>
<feature type="compositionally biased region" description="Acidic residues" evidence="1">
    <location>
        <begin position="63"/>
        <end position="75"/>
    </location>
</feature>
<dbReference type="OrthoDB" id="2414509at2759"/>
<sequence>MMNQQWATNTGAGLSELEIGMTLQEKLESMCPCNNCMDHVFGSKANVSAFSEMDTTKEEEVIELTDSDSNSDVEDASNSKSGLSAYEKSQRKAFVQHQEDIEGINLSRQHNLPKVLLD</sequence>
<dbReference type="Proteomes" id="UP000765509">
    <property type="component" value="Unassembled WGS sequence"/>
</dbReference>
<name>A0A9Q3PDD5_9BASI</name>
<reference evidence="2" key="1">
    <citation type="submission" date="2021-03" db="EMBL/GenBank/DDBJ databases">
        <title>Draft genome sequence of rust myrtle Austropuccinia psidii MF-1, a brazilian biotype.</title>
        <authorList>
            <person name="Quecine M.C."/>
            <person name="Pachon D.M.R."/>
            <person name="Bonatelli M.L."/>
            <person name="Correr F.H."/>
            <person name="Franceschini L.M."/>
            <person name="Leite T.F."/>
            <person name="Margarido G.R.A."/>
            <person name="Almeida C.A."/>
            <person name="Ferrarezi J.A."/>
            <person name="Labate C.A."/>
        </authorList>
    </citation>
    <scope>NUCLEOTIDE SEQUENCE</scope>
    <source>
        <strain evidence="2">MF-1</strain>
    </source>
</reference>
<feature type="region of interest" description="Disordered" evidence="1">
    <location>
        <begin position="63"/>
        <end position="88"/>
    </location>
</feature>
<evidence type="ECO:0000313" key="2">
    <source>
        <dbReference type="EMBL" id="MBW0556597.1"/>
    </source>
</evidence>